<accession>A0AAI9EG34</accession>
<feature type="compositionally biased region" description="Basic and acidic residues" evidence="6">
    <location>
        <begin position="376"/>
        <end position="389"/>
    </location>
</feature>
<proteinExistence type="inferred from homology"/>
<evidence type="ECO:0000256" key="6">
    <source>
        <dbReference type="SAM" id="MobiDB-lite"/>
    </source>
</evidence>
<comment type="caution">
    <text evidence="9">The sequence shown here is derived from an EMBL/GenBank/DDBJ whole genome shotgun (WGS) entry which is preliminary data.</text>
</comment>
<name>A0AAI9EG34_9PEZI</name>
<evidence type="ECO:0000256" key="7">
    <source>
        <dbReference type="SAM" id="Phobius"/>
    </source>
</evidence>
<sequence length="427" mass="46938">MSTQVYHDPSYMMEVWGIFGGCFFILAIRHFVRLRTAGLKAYHGDDYISILVIAFLTSGCVCITVVYHKGSNVDYIGKSLDQFSNAQIQDIVYASKLQKLCWYTYISSIWALKACLLFFYNRLTFGRTQRMLVRVLAVVCAVTIVCTTLNTVTDALILSIPVPLLFKLRVPLYKKIPLGVLLCSGIFVIAAAVARGCITVLSHPSALTVNRWGARETIAAITAVNAPTLKPLFTKSFWVHSSRCSTSGPSTADPNSDSNTRGNSDSYGTSRTGHSSKLSKLSKISGVFPRSSIIGLVNLSTNKTAVTTVTKAESEALGRQNEMTHSYANEGQNLIIRRPEPARRRETILCLDFDLERGPHPGIRRDAELGVVSRASSEEQQRKLERAETMPDSNKYTPYCKSHAAPPSADEGQAAGRIARIRSNTVG</sequence>
<evidence type="ECO:0000313" key="9">
    <source>
        <dbReference type="EMBL" id="CAK4035019.1"/>
    </source>
</evidence>
<organism evidence="9 10">
    <name type="scientific">Lecanosticta acicola</name>
    <dbReference type="NCBI Taxonomy" id="111012"/>
    <lineage>
        <taxon>Eukaryota</taxon>
        <taxon>Fungi</taxon>
        <taxon>Dikarya</taxon>
        <taxon>Ascomycota</taxon>
        <taxon>Pezizomycotina</taxon>
        <taxon>Dothideomycetes</taxon>
        <taxon>Dothideomycetidae</taxon>
        <taxon>Mycosphaerellales</taxon>
        <taxon>Mycosphaerellaceae</taxon>
        <taxon>Lecanosticta</taxon>
    </lineage>
</organism>
<keyword evidence="2 7" id="KW-0812">Transmembrane</keyword>
<feature type="domain" description="Rhodopsin" evidence="8">
    <location>
        <begin position="145"/>
        <end position="234"/>
    </location>
</feature>
<dbReference type="Pfam" id="PF20684">
    <property type="entry name" value="Fung_rhodopsin"/>
    <property type="match status" value="1"/>
</dbReference>
<feature type="transmembrane region" description="Helical" evidence="7">
    <location>
        <begin position="44"/>
        <end position="67"/>
    </location>
</feature>
<dbReference type="GO" id="GO:0016020">
    <property type="term" value="C:membrane"/>
    <property type="evidence" value="ECO:0007669"/>
    <property type="project" value="UniProtKB-SubCell"/>
</dbReference>
<evidence type="ECO:0000256" key="1">
    <source>
        <dbReference type="ARBA" id="ARBA00004141"/>
    </source>
</evidence>
<evidence type="ECO:0000313" key="10">
    <source>
        <dbReference type="Proteomes" id="UP001296104"/>
    </source>
</evidence>
<evidence type="ECO:0000256" key="2">
    <source>
        <dbReference type="ARBA" id="ARBA00022692"/>
    </source>
</evidence>
<feature type="region of interest" description="Disordered" evidence="6">
    <location>
        <begin position="374"/>
        <end position="427"/>
    </location>
</feature>
<reference evidence="9" key="1">
    <citation type="submission" date="2023-11" db="EMBL/GenBank/DDBJ databases">
        <authorList>
            <person name="Alioto T."/>
            <person name="Alioto T."/>
            <person name="Gomez Garrido J."/>
        </authorList>
    </citation>
    <scope>NUCLEOTIDE SEQUENCE</scope>
</reference>
<evidence type="ECO:0000259" key="8">
    <source>
        <dbReference type="Pfam" id="PF20684"/>
    </source>
</evidence>
<feature type="transmembrane region" description="Helical" evidence="7">
    <location>
        <begin position="178"/>
        <end position="201"/>
    </location>
</feature>
<dbReference type="InterPro" id="IPR052337">
    <property type="entry name" value="SAT4-like"/>
</dbReference>
<feature type="transmembrane region" description="Helical" evidence="7">
    <location>
        <begin position="15"/>
        <end position="32"/>
    </location>
</feature>
<dbReference type="PANTHER" id="PTHR33048">
    <property type="entry name" value="PTH11-LIKE INTEGRAL MEMBRANE PROTEIN (AFU_ORTHOLOGUE AFUA_5G11245)"/>
    <property type="match status" value="1"/>
</dbReference>
<evidence type="ECO:0000256" key="5">
    <source>
        <dbReference type="ARBA" id="ARBA00038359"/>
    </source>
</evidence>
<feature type="transmembrane region" description="Helical" evidence="7">
    <location>
        <begin position="132"/>
        <end position="158"/>
    </location>
</feature>
<dbReference type="InterPro" id="IPR049326">
    <property type="entry name" value="Rhodopsin_dom_fungi"/>
</dbReference>
<feature type="region of interest" description="Disordered" evidence="6">
    <location>
        <begin position="244"/>
        <end position="276"/>
    </location>
</feature>
<dbReference type="EMBL" id="CAVMBE010000174">
    <property type="protein sequence ID" value="CAK4035019.1"/>
    <property type="molecule type" value="Genomic_DNA"/>
</dbReference>
<gene>
    <name evidence="9" type="ORF">LECACI_7A010177</name>
</gene>
<protein>
    <recommendedName>
        <fullName evidence="8">Rhodopsin domain-containing protein</fullName>
    </recommendedName>
</protein>
<feature type="compositionally biased region" description="Polar residues" evidence="6">
    <location>
        <begin position="244"/>
        <end position="273"/>
    </location>
</feature>
<feature type="transmembrane region" description="Helical" evidence="7">
    <location>
        <begin position="102"/>
        <end position="120"/>
    </location>
</feature>
<dbReference type="AlphaFoldDB" id="A0AAI9EG34"/>
<evidence type="ECO:0000256" key="3">
    <source>
        <dbReference type="ARBA" id="ARBA00022989"/>
    </source>
</evidence>
<keyword evidence="3 7" id="KW-1133">Transmembrane helix</keyword>
<comment type="similarity">
    <text evidence="5">Belongs to the SAT4 family.</text>
</comment>
<dbReference type="Proteomes" id="UP001296104">
    <property type="component" value="Unassembled WGS sequence"/>
</dbReference>
<evidence type="ECO:0000256" key="4">
    <source>
        <dbReference type="ARBA" id="ARBA00023136"/>
    </source>
</evidence>
<keyword evidence="4 7" id="KW-0472">Membrane</keyword>
<comment type="subcellular location">
    <subcellularLocation>
        <location evidence="1">Membrane</location>
        <topology evidence="1">Multi-pass membrane protein</topology>
    </subcellularLocation>
</comment>
<dbReference type="PANTHER" id="PTHR33048:SF47">
    <property type="entry name" value="INTEGRAL MEMBRANE PROTEIN-RELATED"/>
    <property type="match status" value="1"/>
</dbReference>
<keyword evidence="10" id="KW-1185">Reference proteome</keyword>